<reference evidence="10" key="1">
    <citation type="submission" date="2020-10" db="EMBL/GenBank/DDBJ databases">
        <authorList>
            <person name="Gilroy R."/>
        </authorList>
    </citation>
    <scope>NUCLEOTIDE SEQUENCE</scope>
    <source>
        <strain evidence="10">ChiGjej1B1-19959</strain>
    </source>
</reference>
<reference evidence="10" key="2">
    <citation type="journal article" date="2021" name="PeerJ">
        <title>Extensive microbial diversity within the chicken gut microbiome revealed by metagenomics and culture.</title>
        <authorList>
            <person name="Gilroy R."/>
            <person name="Ravi A."/>
            <person name="Getino M."/>
            <person name="Pursley I."/>
            <person name="Horton D.L."/>
            <person name="Alikhan N.F."/>
            <person name="Baker D."/>
            <person name="Gharbi K."/>
            <person name="Hall N."/>
            <person name="Watson M."/>
            <person name="Adriaenssens E.M."/>
            <person name="Foster-Nyarko E."/>
            <person name="Jarju S."/>
            <person name="Secka A."/>
            <person name="Antonio M."/>
            <person name="Oren A."/>
            <person name="Chaudhuri R.R."/>
            <person name="La Ragione R."/>
            <person name="Hildebrand F."/>
            <person name="Pallen M.J."/>
        </authorList>
    </citation>
    <scope>NUCLEOTIDE SEQUENCE</scope>
    <source>
        <strain evidence="10">ChiGjej1B1-19959</strain>
    </source>
</reference>
<evidence type="ECO:0000256" key="8">
    <source>
        <dbReference type="HAMAP-Rule" id="MF_00972"/>
    </source>
</evidence>
<feature type="binding site" evidence="8">
    <location>
        <position position="99"/>
    </location>
    <ligand>
        <name>Zn(2+)</name>
        <dbReference type="ChEBI" id="CHEBI:29105"/>
        <note>catalytic</note>
    </ligand>
</feature>
<feature type="active site" description="Proton donor" evidence="8">
    <location>
        <position position="68"/>
    </location>
</feature>
<comment type="catalytic activity">
    <reaction evidence="7 8">
        <text>adenosine(34) in tRNA + H2O + H(+) = inosine(34) in tRNA + NH4(+)</text>
        <dbReference type="Rhea" id="RHEA:43168"/>
        <dbReference type="Rhea" id="RHEA-COMP:10373"/>
        <dbReference type="Rhea" id="RHEA-COMP:10374"/>
        <dbReference type="ChEBI" id="CHEBI:15377"/>
        <dbReference type="ChEBI" id="CHEBI:15378"/>
        <dbReference type="ChEBI" id="CHEBI:28938"/>
        <dbReference type="ChEBI" id="CHEBI:74411"/>
        <dbReference type="ChEBI" id="CHEBI:82852"/>
        <dbReference type="EC" id="3.5.4.33"/>
    </reaction>
</comment>
<dbReference type="EMBL" id="DVMW01000047">
    <property type="protein sequence ID" value="HIU36583.1"/>
    <property type="molecule type" value="Genomic_DNA"/>
</dbReference>
<dbReference type="AlphaFoldDB" id="A0A9D1LDG7"/>
<keyword evidence="5 8" id="KW-0378">Hydrolase</keyword>
<feature type="binding site" evidence="8">
    <location>
        <position position="66"/>
    </location>
    <ligand>
        <name>Zn(2+)</name>
        <dbReference type="ChEBI" id="CHEBI:29105"/>
        <note>catalytic</note>
    </ligand>
</feature>
<comment type="caution">
    <text evidence="10">The sequence shown here is derived from an EMBL/GenBank/DDBJ whole genome shotgun (WGS) entry which is preliminary data.</text>
</comment>
<dbReference type="InterPro" id="IPR058535">
    <property type="entry name" value="MafB19-deam"/>
</dbReference>
<evidence type="ECO:0000256" key="1">
    <source>
        <dbReference type="ARBA" id="ARBA00010669"/>
    </source>
</evidence>
<comment type="cofactor">
    <cofactor evidence="8">
        <name>Zn(2+)</name>
        <dbReference type="ChEBI" id="CHEBI:29105"/>
    </cofactor>
    <text evidence="8">Binds 1 zinc ion per subunit.</text>
</comment>
<dbReference type="InterPro" id="IPR016192">
    <property type="entry name" value="APOBEC/CMP_deaminase_Zn-bd"/>
</dbReference>
<comment type="similarity">
    <text evidence="1">Belongs to the cytidine and deoxycytidylate deaminase family. ADAT2 subfamily.</text>
</comment>
<dbReference type="PANTHER" id="PTHR11079">
    <property type="entry name" value="CYTOSINE DEAMINASE FAMILY MEMBER"/>
    <property type="match status" value="1"/>
</dbReference>
<gene>
    <name evidence="8" type="primary">tadA</name>
    <name evidence="10" type="ORF">IAC53_08275</name>
</gene>
<evidence type="ECO:0000313" key="10">
    <source>
        <dbReference type="EMBL" id="HIU36583.1"/>
    </source>
</evidence>
<dbReference type="SUPFAM" id="SSF53927">
    <property type="entry name" value="Cytidine deaminase-like"/>
    <property type="match status" value="1"/>
</dbReference>
<keyword evidence="4 8" id="KW-0479">Metal-binding</keyword>
<keyword evidence="3 8" id="KW-0819">tRNA processing</keyword>
<feature type="domain" description="CMP/dCMP-type deaminase" evidence="9">
    <location>
        <begin position="15"/>
        <end position="127"/>
    </location>
</feature>
<evidence type="ECO:0000256" key="6">
    <source>
        <dbReference type="ARBA" id="ARBA00022833"/>
    </source>
</evidence>
<comment type="function">
    <text evidence="8">Catalyzes the deamination of adenosine to inosine at the wobble position 34 of tRNA(Arg2).</text>
</comment>
<evidence type="ECO:0000313" key="11">
    <source>
        <dbReference type="Proteomes" id="UP000824071"/>
    </source>
</evidence>
<dbReference type="FunFam" id="3.40.140.10:FF:000005">
    <property type="entry name" value="tRNA-specific adenosine deaminase"/>
    <property type="match status" value="1"/>
</dbReference>
<name>A0A9D1LDG7_9FIRM</name>
<sequence length="172" mass="18687">MWKSDRTPPPLCAGRAAEDMMRLALEEAKKAAADGEVPVGAVVVRGGEVVSTGRNRREHDKNALAHAEIEAIDRACRALGGWRLWECELFVTLEPCPMCAGAIANARLRKVTFGAYDPKNGAAGSVFSLFELPITHRPQAEGGLLEAECAEVLTRFFKDRRERKAQAGNGGR</sequence>
<dbReference type="Proteomes" id="UP000824071">
    <property type="component" value="Unassembled WGS sequence"/>
</dbReference>
<dbReference type="GO" id="GO:0008270">
    <property type="term" value="F:zinc ion binding"/>
    <property type="evidence" value="ECO:0007669"/>
    <property type="project" value="UniProtKB-UniRule"/>
</dbReference>
<keyword evidence="6 8" id="KW-0862">Zinc</keyword>
<dbReference type="PROSITE" id="PS51747">
    <property type="entry name" value="CYT_DCMP_DEAMINASES_2"/>
    <property type="match status" value="1"/>
</dbReference>
<dbReference type="HAMAP" id="MF_00972">
    <property type="entry name" value="tRNA_aden_deaminase"/>
    <property type="match status" value="1"/>
</dbReference>
<evidence type="ECO:0000256" key="5">
    <source>
        <dbReference type="ARBA" id="ARBA00022801"/>
    </source>
</evidence>
<dbReference type="Gene3D" id="3.40.140.10">
    <property type="entry name" value="Cytidine Deaminase, domain 2"/>
    <property type="match status" value="1"/>
</dbReference>
<dbReference type="EC" id="3.5.4.33" evidence="8"/>
<dbReference type="InterPro" id="IPR028883">
    <property type="entry name" value="tRNA_aden_deaminase"/>
</dbReference>
<dbReference type="GO" id="GO:0052717">
    <property type="term" value="F:tRNA-specific adenosine-34 deaminase activity"/>
    <property type="evidence" value="ECO:0007669"/>
    <property type="project" value="UniProtKB-UniRule"/>
</dbReference>
<dbReference type="GO" id="GO:0002100">
    <property type="term" value="P:tRNA wobble adenosine to inosine editing"/>
    <property type="evidence" value="ECO:0007669"/>
    <property type="project" value="UniProtKB-UniRule"/>
</dbReference>
<dbReference type="InterPro" id="IPR016193">
    <property type="entry name" value="Cytidine_deaminase-like"/>
</dbReference>
<evidence type="ECO:0000256" key="2">
    <source>
        <dbReference type="ARBA" id="ARBA00011738"/>
    </source>
</evidence>
<evidence type="ECO:0000256" key="4">
    <source>
        <dbReference type="ARBA" id="ARBA00022723"/>
    </source>
</evidence>
<dbReference type="PROSITE" id="PS00903">
    <property type="entry name" value="CYT_DCMP_DEAMINASES_1"/>
    <property type="match status" value="1"/>
</dbReference>
<dbReference type="CDD" id="cd01285">
    <property type="entry name" value="nucleoside_deaminase"/>
    <property type="match status" value="1"/>
</dbReference>
<evidence type="ECO:0000259" key="9">
    <source>
        <dbReference type="PROSITE" id="PS51747"/>
    </source>
</evidence>
<proteinExistence type="inferred from homology"/>
<feature type="binding site" evidence="8">
    <location>
        <position position="96"/>
    </location>
    <ligand>
        <name>Zn(2+)</name>
        <dbReference type="ChEBI" id="CHEBI:29105"/>
        <note>catalytic</note>
    </ligand>
</feature>
<dbReference type="InterPro" id="IPR002125">
    <property type="entry name" value="CMP_dCMP_dom"/>
</dbReference>
<organism evidence="10 11">
    <name type="scientific">Candidatus Fimenecus excrementigallinarum</name>
    <dbReference type="NCBI Taxonomy" id="2840816"/>
    <lineage>
        <taxon>Bacteria</taxon>
        <taxon>Bacillati</taxon>
        <taxon>Bacillota</taxon>
        <taxon>Clostridia</taxon>
        <taxon>Candidatus Fimenecus</taxon>
    </lineage>
</organism>
<comment type="subunit">
    <text evidence="2 8">Homodimer.</text>
</comment>
<dbReference type="Pfam" id="PF14437">
    <property type="entry name" value="MafB19-deam"/>
    <property type="match status" value="1"/>
</dbReference>
<evidence type="ECO:0000256" key="3">
    <source>
        <dbReference type="ARBA" id="ARBA00022694"/>
    </source>
</evidence>
<dbReference type="PANTHER" id="PTHR11079:SF202">
    <property type="entry name" value="TRNA-SPECIFIC ADENOSINE DEAMINASE"/>
    <property type="match status" value="1"/>
</dbReference>
<protein>
    <recommendedName>
        <fullName evidence="8">tRNA-specific adenosine deaminase</fullName>
        <ecNumber evidence="8">3.5.4.33</ecNumber>
    </recommendedName>
</protein>
<evidence type="ECO:0000256" key="7">
    <source>
        <dbReference type="ARBA" id="ARBA00048045"/>
    </source>
</evidence>
<accession>A0A9D1LDG7</accession>